<dbReference type="EMBL" id="CM042882">
    <property type="protein sequence ID" value="KAI4379233.1"/>
    <property type="molecule type" value="Genomic_DNA"/>
</dbReference>
<organism evidence="1 2">
    <name type="scientific">Melastoma candidum</name>
    <dbReference type="NCBI Taxonomy" id="119954"/>
    <lineage>
        <taxon>Eukaryota</taxon>
        <taxon>Viridiplantae</taxon>
        <taxon>Streptophyta</taxon>
        <taxon>Embryophyta</taxon>
        <taxon>Tracheophyta</taxon>
        <taxon>Spermatophyta</taxon>
        <taxon>Magnoliopsida</taxon>
        <taxon>eudicotyledons</taxon>
        <taxon>Gunneridae</taxon>
        <taxon>Pentapetalae</taxon>
        <taxon>rosids</taxon>
        <taxon>malvids</taxon>
        <taxon>Myrtales</taxon>
        <taxon>Melastomataceae</taxon>
        <taxon>Melastomatoideae</taxon>
        <taxon>Melastomateae</taxon>
        <taxon>Melastoma</taxon>
    </lineage>
</organism>
<evidence type="ECO:0000313" key="2">
    <source>
        <dbReference type="Proteomes" id="UP001057402"/>
    </source>
</evidence>
<accession>A0ACB9RP76</accession>
<comment type="caution">
    <text evidence="1">The sequence shown here is derived from an EMBL/GenBank/DDBJ whole genome shotgun (WGS) entry which is preliminary data.</text>
</comment>
<evidence type="ECO:0000313" key="1">
    <source>
        <dbReference type="EMBL" id="KAI4379233.1"/>
    </source>
</evidence>
<dbReference type="Proteomes" id="UP001057402">
    <property type="component" value="Chromosome 3"/>
</dbReference>
<gene>
    <name evidence="1" type="ORF">MLD38_005557</name>
</gene>
<protein>
    <submittedName>
        <fullName evidence="1">Uncharacterized protein</fullName>
    </submittedName>
</protein>
<reference evidence="2" key="1">
    <citation type="journal article" date="2023" name="Front. Plant Sci.">
        <title>Chromosomal-level genome assembly of Melastoma candidum provides insights into trichome evolution.</title>
        <authorList>
            <person name="Zhong Y."/>
            <person name="Wu W."/>
            <person name="Sun C."/>
            <person name="Zou P."/>
            <person name="Liu Y."/>
            <person name="Dai S."/>
            <person name="Zhou R."/>
        </authorList>
    </citation>
    <scope>NUCLEOTIDE SEQUENCE [LARGE SCALE GENOMIC DNA]</scope>
</reference>
<proteinExistence type="predicted"/>
<keyword evidence="2" id="KW-1185">Reference proteome</keyword>
<name>A0ACB9RP76_9MYRT</name>
<sequence length="197" mass="21327">MGSEEGVGTAVEVGVESRRERGREGVLALTVCNEGEHVVGAELVTELKSTEVELEVKGEIVGRGDGFWLGSESNVEKKKDGMGPNIKLGLSWGMRPVSLSGQGDTIADGTEEEDEIEEGMGDDGPREGKKKLPTDPSCKCWLCVEVLTVCRCWLCVEVLTVGNETLWSAARFTVTAKIGRDRANMETHKILVGNRHP</sequence>